<comment type="caution">
    <text evidence="1">The sequence shown here is derived from an EMBL/GenBank/DDBJ whole genome shotgun (WGS) entry which is preliminary data.</text>
</comment>
<reference evidence="1 2" key="1">
    <citation type="submission" date="2024-02" db="EMBL/GenBank/DDBJ databases">
        <title>de novo genome assembly of Solanum bulbocastanum strain 11H21.</title>
        <authorList>
            <person name="Hosaka A.J."/>
        </authorList>
    </citation>
    <scope>NUCLEOTIDE SEQUENCE [LARGE SCALE GENOMIC DNA]</scope>
    <source>
        <tissue evidence="1">Young leaves</tissue>
    </source>
</reference>
<proteinExistence type="predicted"/>
<sequence>MNLKGKLDAMKVERNKLKWIVDGMENAERAIWKFCLKK</sequence>
<organism evidence="1 2">
    <name type="scientific">Solanum bulbocastanum</name>
    <name type="common">Wild potato</name>
    <dbReference type="NCBI Taxonomy" id="147425"/>
    <lineage>
        <taxon>Eukaryota</taxon>
        <taxon>Viridiplantae</taxon>
        <taxon>Streptophyta</taxon>
        <taxon>Embryophyta</taxon>
        <taxon>Tracheophyta</taxon>
        <taxon>Spermatophyta</taxon>
        <taxon>Magnoliopsida</taxon>
        <taxon>eudicotyledons</taxon>
        <taxon>Gunneridae</taxon>
        <taxon>Pentapetalae</taxon>
        <taxon>asterids</taxon>
        <taxon>lamiids</taxon>
        <taxon>Solanales</taxon>
        <taxon>Solanaceae</taxon>
        <taxon>Solanoideae</taxon>
        <taxon>Solaneae</taxon>
        <taxon>Solanum</taxon>
    </lineage>
</organism>
<protein>
    <submittedName>
        <fullName evidence="1">Uncharacterized protein</fullName>
    </submittedName>
</protein>
<name>A0AAN8STH6_SOLBU</name>
<dbReference type="AlphaFoldDB" id="A0AAN8STH6"/>
<keyword evidence="2" id="KW-1185">Reference proteome</keyword>
<evidence type="ECO:0000313" key="2">
    <source>
        <dbReference type="Proteomes" id="UP001371456"/>
    </source>
</evidence>
<evidence type="ECO:0000313" key="1">
    <source>
        <dbReference type="EMBL" id="KAK6773677.1"/>
    </source>
</evidence>
<dbReference type="EMBL" id="JBANQN010000012">
    <property type="protein sequence ID" value="KAK6773677.1"/>
    <property type="molecule type" value="Genomic_DNA"/>
</dbReference>
<gene>
    <name evidence="1" type="ORF">RDI58_028915</name>
</gene>
<dbReference type="Proteomes" id="UP001371456">
    <property type="component" value="Unassembled WGS sequence"/>
</dbReference>
<accession>A0AAN8STH6</accession>